<dbReference type="AlphaFoldDB" id="V5WDG8"/>
<dbReference type="HOGENOM" id="CLU_983199_0_0_12"/>
<dbReference type="EMBL" id="CP006939">
    <property type="protein sequence ID" value="AHC13863.1"/>
    <property type="molecule type" value="Genomic_DNA"/>
</dbReference>
<organism evidence="2 3">
    <name type="scientific">Salinispira pacifica</name>
    <dbReference type="NCBI Taxonomy" id="1307761"/>
    <lineage>
        <taxon>Bacteria</taxon>
        <taxon>Pseudomonadati</taxon>
        <taxon>Spirochaetota</taxon>
        <taxon>Spirochaetia</taxon>
        <taxon>Spirochaetales</taxon>
        <taxon>Spirochaetaceae</taxon>
        <taxon>Salinispira</taxon>
    </lineage>
</organism>
<name>V5WDG8_9SPIO</name>
<dbReference type="Proteomes" id="UP000018680">
    <property type="component" value="Chromosome"/>
</dbReference>
<protein>
    <submittedName>
        <fullName evidence="2">Uncharacterized protein</fullName>
    </submittedName>
</protein>
<keyword evidence="3" id="KW-1185">Reference proteome</keyword>
<dbReference type="KEGG" id="slr:L21SP2_0431"/>
<feature type="region of interest" description="Disordered" evidence="1">
    <location>
        <begin position="274"/>
        <end position="300"/>
    </location>
</feature>
<dbReference type="OrthoDB" id="370628at2"/>
<dbReference type="SUPFAM" id="SSF48452">
    <property type="entry name" value="TPR-like"/>
    <property type="match status" value="1"/>
</dbReference>
<evidence type="ECO:0000256" key="1">
    <source>
        <dbReference type="SAM" id="MobiDB-lite"/>
    </source>
</evidence>
<reference evidence="2 3" key="1">
    <citation type="journal article" date="2015" name="Stand. Genomic Sci.">
        <title>Complete genome sequence and description of Salinispira pacifica gen. nov., sp. nov., a novel spirochaete isolated form a hypersaline microbial mat.</title>
        <authorList>
            <person name="Ben Hania W."/>
            <person name="Joseph M."/>
            <person name="Schumann P."/>
            <person name="Bunk B."/>
            <person name="Fiebig A."/>
            <person name="Sproer C."/>
            <person name="Klenk H.P."/>
            <person name="Fardeau M.L."/>
            <person name="Spring S."/>
        </authorList>
    </citation>
    <scope>NUCLEOTIDE SEQUENCE [LARGE SCALE GENOMIC DNA]</scope>
    <source>
        <strain evidence="2 3">L21-RPul-D2</strain>
    </source>
</reference>
<dbReference type="InterPro" id="IPR011990">
    <property type="entry name" value="TPR-like_helical_dom_sf"/>
</dbReference>
<proteinExistence type="predicted"/>
<evidence type="ECO:0000313" key="2">
    <source>
        <dbReference type="EMBL" id="AHC13863.1"/>
    </source>
</evidence>
<gene>
    <name evidence="2" type="ORF">L21SP2_0431</name>
</gene>
<dbReference type="STRING" id="1307761.L21SP2_0431"/>
<accession>V5WDG8</accession>
<dbReference type="Gene3D" id="1.25.40.10">
    <property type="entry name" value="Tetratricopeptide repeat domain"/>
    <property type="match status" value="1"/>
</dbReference>
<evidence type="ECO:0000313" key="3">
    <source>
        <dbReference type="Proteomes" id="UP000018680"/>
    </source>
</evidence>
<dbReference type="RefSeq" id="WP_024266795.1">
    <property type="nucleotide sequence ID" value="NC_023035.1"/>
</dbReference>
<sequence length="300" mass="35578">MFFYESDIQQSIIEEFSLNTPGGRHEFYRELAGELERYPEDYRLFGPYWWFIKDQFRRREIRRKAWFHRSAPERSVLDETEGWPEEQLTAAALQYMRLMQEDPQPLLPGELQEHLWEDSDGCKMLAVEDPGLHRQPDLFEELEAQEHEKRDFLEKPEHFIPRIWKESGNGFMAQGDHFQAYRSFLRYLHIAEGESMKADAWLMTGLSLQNAGHHRKAVFAFNNAFERDSQDWILAHCADAHEGCSELARARELYQRLCSSMPGNPEYRQKLERLQSRMQSTPEPEKLNELPFHPLKRSLG</sequence>